<evidence type="ECO:0000256" key="1">
    <source>
        <dbReference type="SAM" id="Phobius"/>
    </source>
</evidence>
<organism evidence="2 3">
    <name type="scientific">Triticum urartu</name>
    <name type="common">Red wild einkorn</name>
    <name type="synonym">Crithodium urartu</name>
    <dbReference type="NCBI Taxonomy" id="4572"/>
    <lineage>
        <taxon>Eukaryota</taxon>
        <taxon>Viridiplantae</taxon>
        <taxon>Streptophyta</taxon>
        <taxon>Embryophyta</taxon>
        <taxon>Tracheophyta</taxon>
        <taxon>Spermatophyta</taxon>
        <taxon>Magnoliopsida</taxon>
        <taxon>Liliopsida</taxon>
        <taxon>Poales</taxon>
        <taxon>Poaceae</taxon>
        <taxon>BOP clade</taxon>
        <taxon>Pooideae</taxon>
        <taxon>Triticodae</taxon>
        <taxon>Triticeae</taxon>
        <taxon>Triticinae</taxon>
        <taxon>Triticum</taxon>
    </lineage>
</organism>
<reference evidence="2" key="2">
    <citation type="submission" date="2018-03" db="EMBL/GenBank/DDBJ databases">
        <title>The Triticum urartu genome reveals the dynamic nature of wheat genome evolution.</title>
        <authorList>
            <person name="Ling H."/>
            <person name="Ma B."/>
            <person name="Shi X."/>
            <person name="Liu H."/>
            <person name="Dong L."/>
            <person name="Sun H."/>
            <person name="Cao Y."/>
            <person name="Gao Q."/>
            <person name="Zheng S."/>
            <person name="Li Y."/>
            <person name="Yu Y."/>
            <person name="Du H."/>
            <person name="Qi M."/>
            <person name="Li Y."/>
            <person name="Yu H."/>
            <person name="Cui Y."/>
            <person name="Wang N."/>
            <person name="Chen C."/>
            <person name="Wu H."/>
            <person name="Zhao Y."/>
            <person name="Zhang J."/>
            <person name="Li Y."/>
            <person name="Zhou W."/>
            <person name="Zhang B."/>
            <person name="Hu W."/>
            <person name="Eijk M."/>
            <person name="Tang J."/>
            <person name="Witsenboer H."/>
            <person name="Zhao S."/>
            <person name="Li Z."/>
            <person name="Zhang A."/>
            <person name="Wang D."/>
            <person name="Liang C."/>
        </authorList>
    </citation>
    <scope>NUCLEOTIDE SEQUENCE [LARGE SCALE GENOMIC DNA]</scope>
    <source>
        <strain evidence="2">cv. G1812</strain>
    </source>
</reference>
<keyword evidence="3" id="KW-1185">Reference proteome</keyword>
<name>A0A8R7PRE4_TRIUA</name>
<accession>A0A8R7PRE4</accession>
<feature type="transmembrane region" description="Helical" evidence="1">
    <location>
        <begin position="20"/>
        <end position="50"/>
    </location>
</feature>
<keyword evidence="1" id="KW-1133">Transmembrane helix</keyword>
<keyword evidence="1" id="KW-0472">Membrane</keyword>
<dbReference type="Gramene" id="TuG1812G0300001747.01.T05">
    <property type="protein sequence ID" value="TuG1812G0300001747.01.T05.cds355267"/>
    <property type="gene ID" value="TuG1812G0300001747.01"/>
</dbReference>
<dbReference type="EnsemblPlants" id="TuG1812G0300001747.01.T05">
    <property type="protein sequence ID" value="TuG1812G0300001747.01.T05.cds355267"/>
    <property type="gene ID" value="TuG1812G0300001747.01"/>
</dbReference>
<evidence type="ECO:0000313" key="3">
    <source>
        <dbReference type="Proteomes" id="UP000015106"/>
    </source>
</evidence>
<reference evidence="2" key="3">
    <citation type="submission" date="2022-06" db="UniProtKB">
        <authorList>
            <consortium name="EnsemblPlants"/>
        </authorList>
    </citation>
    <scope>IDENTIFICATION</scope>
</reference>
<keyword evidence="1" id="KW-0812">Transmembrane</keyword>
<proteinExistence type="predicted"/>
<reference evidence="3" key="1">
    <citation type="journal article" date="2013" name="Nature">
        <title>Draft genome of the wheat A-genome progenitor Triticum urartu.</title>
        <authorList>
            <person name="Ling H.Q."/>
            <person name="Zhao S."/>
            <person name="Liu D."/>
            <person name="Wang J."/>
            <person name="Sun H."/>
            <person name="Zhang C."/>
            <person name="Fan H."/>
            <person name="Li D."/>
            <person name="Dong L."/>
            <person name="Tao Y."/>
            <person name="Gao C."/>
            <person name="Wu H."/>
            <person name="Li Y."/>
            <person name="Cui Y."/>
            <person name="Guo X."/>
            <person name="Zheng S."/>
            <person name="Wang B."/>
            <person name="Yu K."/>
            <person name="Liang Q."/>
            <person name="Yang W."/>
            <person name="Lou X."/>
            <person name="Chen J."/>
            <person name="Feng M."/>
            <person name="Jian J."/>
            <person name="Zhang X."/>
            <person name="Luo G."/>
            <person name="Jiang Y."/>
            <person name="Liu J."/>
            <person name="Wang Z."/>
            <person name="Sha Y."/>
            <person name="Zhang B."/>
            <person name="Wu H."/>
            <person name="Tang D."/>
            <person name="Shen Q."/>
            <person name="Xue P."/>
            <person name="Zou S."/>
            <person name="Wang X."/>
            <person name="Liu X."/>
            <person name="Wang F."/>
            <person name="Yang Y."/>
            <person name="An X."/>
            <person name="Dong Z."/>
            <person name="Zhang K."/>
            <person name="Zhang X."/>
            <person name="Luo M.C."/>
            <person name="Dvorak J."/>
            <person name="Tong Y."/>
            <person name="Wang J."/>
            <person name="Yang H."/>
            <person name="Li Z."/>
            <person name="Wang D."/>
            <person name="Zhang A."/>
            <person name="Wang J."/>
        </authorList>
    </citation>
    <scope>NUCLEOTIDE SEQUENCE</scope>
    <source>
        <strain evidence="3">cv. G1812</strain>
    </source>
</reference>
<evidence type="ECO:0000313" key="2">
    <source>
        <dbReference type="EnsemblPlants" id="TuG1812G0300001747.01.T05.cds355267"/>
    </source>
</evidence>
<sequence>MGDFTIFHFHIFLYYIVQTIYGQCTFIFLQSLLLLCPGTLALCIQIFLFLTRRALHMHTYMNQALHDLLFY</sequence>
<protein>
    <submittedName>
        <fullName evidence="2">Uncharacterized protein</fullName>
    </submittedName>
</protein>
<dbReference type="Proteomes" id="UP000015106">
    <property type="component" value="Chromosome 3"/>
</dbReference>
<dbReference type="AlphaFoldDB" id="A0A8R7PRE4"/>